<dbReference type="Pfam" id="PF00126">
    <property type="entry name" value="HTH_1"/>
    <property type="match status" value="1"/>
</dbReference>
<evidence type="ECO:0000256" key="4">
    <source>
        <dbReference type="ARBA" id="ARBA00023163"/>
    </source>
</evidence>
<dbReference type="PANTHER" id="PTHR30126">
    <property type="entry name" value="HTH-TYPE TRANSCRIPTIONAL REGULATOR"/>
    <property type="match status" value="1"/>
</dbReference>
<dbReference type="Pfam" id="PF03466">
    <property type="entry name" value="LysR_substrate"/>
    <property type="match status" value="1"/>
</dbReference>
<comment type="similarity">
    <text evidence="1">Belongs to the LysR transcriptional regulatory family.</text>
</comment>
<feature type="domain" description="HTH lysR-type" evidence="5">
    <location>
        <begin position="5"/>
        <end position="62"/>
    </location>
</feature>
<dbReference type="InterPro" id="IPR036390">
    <property type="entry name" value="WH_DNA-bd_sf"/>
</dbReference>
<dbReference type="SUPFAM" id="SSF46785">
    <property type="entry name" value="Winged helix' DNA-binding domain"/>
    <property type="match status" value="1"/>
</dbReference>
<evidence type="ECO:0000313" key="6">
    <source>
        <dbReference type="EMBL" id="SDF46311.1"/>
    </source>
</evidence>
<dbReference type="Proteomes" id="UP000182427">
    <property type="component" value="Chromosome I"/>
</dbReference>
<dbReference type="InterPro" id="IPR005119">
    <property type="entry name" value="LysR_subst-bd"/>
</dbReference>
<dbReference type="AlphaFoldDB" id="A0A1G7LAA9"/>
<evidence type="ECO:0000256" key="3">
    <source>
        <dbReference type="ARBA" id="ARBA00023125"/>
    </source>
</evidence>
<keyword evidence="4" id="KW-0804">Transcription</keyword>
<dbReference type="EMBL" id="LT629690">
    <property type="protein sequence ID" value="SDF46311.1"/>
    <property type="molecule type" value="Genomic_DNA"/>
</dbReference>
<accession>A0A1G7LAA9</accession>
<evidence type="ECO:0000256" key="1">
    <source>
        <dbReference type="ARBA" id="ARBA00009437"/>
    </source>
</evidence>
<dbReference type="PRINTS" id="PR00039">
    <property type="entry name" value="HTHLYSR"/>
</dbReference>
<dbReference type="PANTHER" id="PTHR30126:SF100">
    <property type="entry name" value="LYSR-FAMILY TRANSCRIPTIONAL REGULATOR"/>
    <property type="match status" value="1"/>
</dbReference>
<dbReference type="CDD" id="cd05466">
    <property type="entry name" value="PBP2_LTTR_substrate"/>
    <property type="match status" value="1"/>
</dbReference>
<keyword evidence="2" id="KW-0805">Transcription regulation</keyword>
<keyword evidence="3 6" id="KW-0238">DNA-binding</keyword>
<name>A0A1G7LAA9_9BACT</name>
<evidence type="ECO:0000259" key="5">
    <source>
        <dbReference type="PROSITE" id="PS50931"/>
    </source>
</evidence>
<dbReference type="Gene3D" id="3.40.190.290">
    <property type="match status" value="1"/>
</dbReference>
<dbReference type="PROSITE" id="PS50931">
    <property type="entry name" value="HTH_LYSR"/>
    <property type="match status" value="1"/>
</dbReference>
<organism evidence="6 7">
    <name type="scientific">Terriglobus roseus</name>
    <dbReference type="NCBI Taxonomy" id="392734"/>
    <lineage>
        <taxon>Bacteria</taxon>
        <taxon>Pseudomonadati</taxon>
        <taxon>Acidobacteriota</taxon>
        <taxon>Terriglobia</taxon>
        <taxon>Terriglobales</taxon>
        <taxon>Acidobacteriaceae</taxon>
        <taxon>Terriglobus</taxon>
    </lineage>
</organism>
<reference evidence="6 7" key="1">
    <citation type="submission" date="2016-10" db="EMBL/GenBank/DDBJ databases">
        <authorList>
            <person name="de Groot N.N."/>
        </authorList>
    </citation>
    <scope>NUCLEOTIDE SEQUENCE [LARGE SCALE GENOMIC DNA]</scope>
    <source>
        <strain evidence="6 7">GAS232</strain>
    </source>
</reference>
<dbReference type="GO" id="GO:0003700">
    <property type="term" value="F:DNA-binding transcription factor activity"/>
    <property type="evidence" value="ECO:0007669"/>
    <property type="project" value="InterPro"/>
</dbReference>
<dbReference type="RefSeq" id="WP_172838262.1">
    <property type="nucleotide sequence ID" value="NZ_LT629690.1"/>
</dbReference>
<dbReference type="SUPFAM" id="SSF53850">
    <property type="entry name" value="Periplasmic binding protein-like II"/>
    <property type="match status" value="1"/>
</dbReference>
<dbReference type="InterPro" id="IPR000847">
    <property type="entry name" value="LysR_HTH_N"/>
</dbReference>
<protein>
    <submittedName>
        <fullName evidence="6">DNA-binding transcriptional regulator, LysR family</fullName>
    </submittedName>
</protein>
<evidence type="ECO:0000256" key="2">
    <source>
        <dbReference type="ARBA" id="ARBA00023015"/>
    </source>
</evidence>
<gene>
    <name evidence="6" type="ORF">SAMN05444167_2482</name>
</gene>
<evidence type="ECO:0000313" key="7">
    <source>
        <dbReference type="Proteomes" id="UP000182427"/>
    </source>
</evidence>
<dbReference type="Gene3D" id="1.10.10.10">
    <property type="entry name" value="Winged helix-like DNA-binding domain superfamily/Winged helix DNA-binding domain"/>
    <property type="match status" value="1"/>
</dbReference>
<dbReference type="InterPro" id="IPR036388">
    <property type="entry name" value="WH-like_DNA-bd_sf"/>
</dbReference>
<proteinExistence type="inferred from homology"/>
<keyword evidence="7" id="KW-1185">Reference proteome</keyword>
<sequence length="310" mass="34539">MEQLLDLRQVRTFVEVAHARSFTRAASQLHYAQSSVTAQVQALESDLGLPLFNRLGRQVELTDAGRQFLTHAEKLICTAEQARLSVQKDDRIVGPLVVSAAESLLTYRMPELLRVFQATYPDVRLTLRADASCSAAVQEPGVDLAISIDTPIQVPSLLAQSLRKERVLALVAAEHPLAKQKKLSASDVAEQQILLTDHACSYRAVFERTMTQEGGRVNRLLEFASVEALKQCAIARIGVAILPELVVASELQRGSLVALAWPQKPVYVYTQLVRHRDKWFSPVMQAFWNMAKQLIENPAKPRKEPALKIK</sequence>
<dbReference type="GO" id="GO:0000976">
    <property type="term" value="F:transcription cis-regulatory region binding"/>
    <property type="evidence" value="ECO:0007669"/>
    <property type="project" value="TreeGrafter"/>
</dbReference>
<dbReference type="FunFam" id="1.10.10.10:FF:000001">
    <property type="entry name" value="LysR family transcriptional regulator"/>
    <property type="match status" value="1"/>
</dbReference>